<evidence type="ECO:0000313" key="3">
    <source>
        <dbReference type="EMBL" id="VEU62085.1"/>
    </source>
</evidence>
<dbReference type="Proteomes" id="UP000289629">
    <property type="component" value="Chromosome"/>
</dbReference>
<sequence length="965" mass="111734">MNKNKTLRFYLTQICEEFHKEKDCYYRLKFAKETVGIFKSLADVVFKIEDVKNPVRLWVLRNNKFENVISFPLPINIRTLSPAQRDEYLAKLFAEDSEIKTSKSSDVADKIKKNDTINQQVVSRSDNSLVFEKNKKKQPKTELVITEDEKTVDEILYALTQNETDLPIDCPVCDKYNEDETASHECPCHLIELEISDPNENDFGIENKNAFQPEQSSESFSFETVDFDNKSEVDQFLVDSETKNDEAVTKKDFEFTANFKNNQETILEQKTNDEDRTEKEKNDNYEEIDNEDKFEEITKLEKEKKKESIFPEDLVFNQEISDEFDKQVLEKVKYRTQILIKKGQEKEFEEESKLKTPVIEGEILDGNDLENDYENHHDNLSDSHSEFCDSPVSSSFSKSPCSACAHNGSCPWCQKYRNYLLEAKDCPACLARFKEQNFDYLGKIHELRSTSFVAKKLTKVPSQICKTCTHNALCSWCQRYRNYLLEARNCGGCKELLRAKNIDLDRKIFELSHPSYPSFLLKNKYFSNCKACNHNASCPWCQKYRIYLQEAKDCPACLARFKEQNFDVDAKLLELRFDSYSKNLPIIRSKISCSACFHNVSCQWCQKYATYLLEAKNCPACLARFKEQNFDYEQKLAELRVNNYSDLYSLVWQQTYNSPCATCNHNFFCPKCRKLAAYYREARKCSACKELLRARNIDIEEKIYQLSYYPYFESRALVTHQFLEQQKLAYNANCASCSHVYFCKFCQKYRAFLLEAKNCPACRYLFAQKNLSIDYLLKIINYEFHSDDFNHINPLLVLAHGKTIAHETIPEIVEIPQVVEVVLDYSWIKIYHCPAGITNYPLNKFPALIPLFQGIVYQALLGLNWADHNSIVDDELFNTKRGYGGYNVQSGLSVGLGDLSVDEATRVIAASTSSVDDDEEIIIVATEKSTIWGLPSYVLWFVLFAVIAVLIIVIVMFVLHGVGII</sequence>
<protein>
    <submittedName>
        <fullName evidence="3">Uncharacterized protein</fullName>
    </submittedName>
</protein>
<feature type="transmembrane region" description="Helical" evidence="2">
    <location>
        <begin position="937"/>
        <end position="959"/>
    </location>
</feature>
<keyword evidence="2" id="KW-1133">Transmembrane helix</keyword>
<keyword evidence="2" id="KW-0812">Transmembrane</keyword>
<evidence type="ECO:0000256" key="2">
    <source>
        <dbReference type="SAM" id="Phobius"/>
    </source>
</evidence>
<feature type="compositionally biased region" description="Basic and acidic residues" evidence="1">
    <location>
        <begin position="270"/>
        <end position="284"/>
    </location>
</feature>
<organism evidence="3 4">
    <name type="scientific">Mesomycoplasma dispar</name>
    <dbReference type="NCBI Taxonomy" id="86660"/>
    <lineage>
        <taxon>Bacteria</taxon>
        <taxon>Bacillati</taxon>
        <taxon>Mycoplasmatota</taxon>
        <taxon>Mycoplasmoidales</taxon>
        <taxon>Metamycoplasmataceae</taxon>
        <taxon>Mesomycoplasma</taxon>
    </lineage>
</organism>
<dbReference type="AlphaFoldDB" id="A0AAJ5NLM2"/>
<dbReference type="RefSeq" id="WP_232034207.1">
    <property type="nucleotide sequence ID" value="NZ_CP007229.1"/>
</dbReference>
<feature type="region of interest" description="Disordered" evidence="1">
    <location>
        <begin position="266"/>
        <end position="290"/>
    </location>
</feature>
<dbReference type="EMBL" id="LR214971">
    <property type="protein sequence ID" value="VEU62085.1"/>
    <property type="molecule type" value="Genomic_DNA"/>
</dbReference>
<reference evidence="3 4" key="1">
    <citation type="submission" date="2019-01" db="EMBL/GenBank/DDBJ databases">
        <authorList>
            <consortium name="Pathogen Informatics"/>
        </authorList>
    </citation>
    <scope>NUCLEOTIDE SEQUENCE [LARGE SCALE GENOMIC DNA]</scope>
    <source>
        <strain evidence="3 4">NCTC10125</strain>
    </source>
</reference>
<proteinExistence type="predicted"/>
<dbReference type="KEGG" id="mds:MDIS_02810"/>
<gene>
    <name evidence="3" type="ORF">NCTC10125_00530</name>
</gene>
<accession>A0AAJ5NLM2</accession>
<name>A0AAJ5NLM2_9BACT</name>
<evidence type="ECO:0000256" key="1">
    <source>
        <dbReference type="SAM" id="MobiDB-lite"/>
    </source>
</evidence>
<evidence type="ECO:0000313" key="4">
    <source>
        <dbReference type="Proteomes" id="UP000289629"/>
    </source>
</evidence>
<keyword evidence="2" id="KW-0472">Membrane</keyword>